<feature type="domain" description="AMP-dependent synthetase/ligase" evidence="4">
    <location>
        <begin position="19"/>
        <end position="408"/>
    </location>
</feature>
<evidence type="ECO:0000313" key="6">
    <source>
        <dbReference type="Proteomes" id="UP000662088"/>
    </source>
</evidence>
<keyword evidence="2" id="KW-0067">ATP-binding</keyword>
<dbReference type="InterPro" id="IPR042099">
    <property type="entry name" value="ANL_N_sf"/>
</dbReference>
<dbReference type="GO" id="GO:0004467">
    <property type="term" value="F:long-chain fatty acid-CoA ligase activity"/>
    <property type="evidence" value="ECO:0007669"/>
    <property type="project" value="UniProtKB-EC"/>
</dbReference>
<dbReference type="PANTHER" id="PTHR43272:SF33">
    <property type="entry name" value="AMP-BINDING DOMAIN-CONTAINING PROTEIN-RELATED"/>
    <property type="match status" value="1"/>
</dbReference>
<accession>A0A8I0A8E8</accession>
<dbReference type="GO" id="GO:0016020">
    <property type="term" value="C:membrane"/>
    <property type="evidence" value="ECO:0007669"/>
    <property type="project" value="TreeGrafter"/>
</dbReference>
<organism evidence="5 6">
    <name type="scientific">Clostridium lentum</name>
    <dbReference type="NCBI Taxonomy" id="2763037"/>
    <lineage>
        <taxon>Bacteria</taxon>
        <taxon>Bacillati</taxon>
        <taxon>Bacillota</taxon>
        <taxon>Clostridia</taxon>
        <taxon>Eubacteriales</taxon>
        <taxon>Clostridiaceae</taxon>
        <taxon>Clostridium</taxon>
    </lineage>
</organism>
<dbReference type="Proteomes" id="UP000662088">
    <property type="component" value="Unassembled WGS sequence"/>
</dbReference>
<dbReference type="RefSeq" id="WP_186834880.1">
    <property type="nucleotide sequence ID" value="NZ_JACOOQ010000006.1"/>
</dbReference>
<reference evidence="5" key="1">
    <citation type="submission" date="2020-08" db="EMBL/GenBank/DDBJ databases">
        <title>Genome public.</title>
        <authorList>
            <person name="Liu C."/>
            <person name="Sun Q."/>
        </authorList>
    </citation>
    <scope>NUCLEOTIDE SEQUENCE</scope>
    <source>
        <strain evidence="5">NSJ-42</strain>
    </source>
</reference>
<evidence type="ECO:0000256" key="1">
    <source>
        <dbReference type="ARBA" id="ARBA00022741"/>
    </source>
</evidence>
<dbReference type="Pfam" id="PF23562">
    <property type="entry name" value="AMP-binding_C_3"/>
    <property type="match status" value="1"/>
</dbReference>
<dbReference type="Gene3D" id="3.40.50.12780">
    <property type="entry name" value="N-terminal domain of ligase-like"/>
    <property type="match status" value="1"/>
</dbReference>
<dbReference type="InterPro" id="IPR000873">
    <property type="entry name" value="AMP-dep_synth/lig_dom"/>
</dbReference>
<dbReference type="EMBL" id="JACOOQ010000006">
    <property type="protein sequence ID" value="MBC5639826.1"/>
    <property type="molecule type" value="Genomic_DNA"/>
</dbReference>
<proteinExistence type="predicted"/>
<dbReference type="AlphaFoldDB" id="A0A8I0A8E8"/>
<evidence type="ECO:0000313" key="5">
    <source>
        <dbReference type="EMBL" id="MBC5639826.1"/>
    </source>
</evidence>
<dbReference type="Gene3D" id="3.30.300.30">
    <property type="match status" value="1"/>
</dbReference>
<evidence type="ECO:0000259" key="4">
    <source>
        <dbReference type="Pfam" id="PF00501"/>
    </source>
</evidence>
<evidence type="ECO:0000256" key="3">
    <source>
        <dbReference type="ARBA" id="ARBA00024484"/>
    </source>
</evidence>
<comment type="catalytic activity">
    <reaction evidence="3">
        <text>a long-chain fatty acid + ATP + CoA = a long-chain fatty acyl-CoA + AMP + diphosphate</text>
        <dbReference type="Rhea" id="RHEA:15421"/>
        <dbReference type="ChEBI" id="CHEBI:30616"/>
        <dbReference type="ChEBI" id="CHEBI:33019"/>
        <dbReference type="ChEBI" id="CHEBI:57287"/>
        <dbReference type="ChEBI" id="CHEBI:57560"/>
        <dbReference type="ChEBI" id="CHEBI:83139"/>
        <dbReference type="ChEBI" id="CHEBI:456215"/>
        <dbReference type="EC" id="6.2.1.3"/>
    </reaction>
    <physiologicalReaction direction="left-to-right" evidence="3">
        <dbReference type="Rhea" id="RHEA:15422"/>
    </physiologicalReaction>
</comment>
<dbReference type="Pfam" id="PF00501">
    <property type="entry name" value="AMP-binding"/>
    <property type="match status" value="1"/>
</dbReference>
<dbReference type="InterPro" id="IPR045851">
    <property type="entry name" value="AMP-bd_C_sf"/>
</dbReference>
<sequence length="559" mass="62941">MIEVFGECLETIRDIINNSSNKYKDKIAIREKKNKKIVSYTYGQLRDDVYALGTKLIDMGLKDKHIAIVGGNSYSWIVSYLAIITGVGVAVPLDKELDSEQISKLVDKGEASALLFSKGFLSSIDEMVENSKLEFAACLSDIDKYKDVQTLINEGRELINEGNTVYENSTVNVNELNVIMFTSGTTGFNKGVMISQNNLLVNIEQSCKAFGIYHNTVAVLPFHHIYENVCGMMAPIAMGMNIFINDSLKYLSKNLKLVKPEMEVMVPLFLETMEKSIRVELKRMNVEKVFENSIKVSNFLLKSGIDLRRLLFRKVHANFGGKLKAIVCGGAALKPELITFFGDIGITIHNGYGITECTPLISVNLNKKGDHFSVGKIFSSCEVKIDNKNEEGIGEILVKGPNVMIGYYKDDESNEKSFTNGWFRTGDYGSIDADKNLVICGRKKNLIVLSNGKNVHPEELEGYIYEMMPYVKESLVYIDKNKKGSEVISTYVYLDQDFSSGKSLEELESILKEDLKKVNKKLPSFKKIQHIYIKEEEFEKNSSKKIIRQKFLEEVSQIG</sequence>
<comment type="caution">
    <text evidence="5">The sequence shown here is derived from an EMBL/GenBank/DDBJ whole genome shotgun (WGS) entry which is preliminary data.</text>
</comment>
<evidence type="ECO:0000256" key="2">
    <source>
        <dbReference type="ARBA" id="ARBA00022840"/>
    </source>
</evidence>
<name>A0A8I0A8E8_9CLOT</name>
<dbReference type="GO" id="GO:0005524">
    <property type="term" value="F:ATP binding"/>
    <property type="evidence" value="ECO:0007669"/>
    <property type="project" value="UniProtKB-KW"/>
</dbReference>
<keyword evidence="1" id="KW-0547">Nucleotide-binding</keyword>
<dbReference type="PANTHER" id="PTHR43272">
    <property type="entry name" value="LONG-CHAIN-FATTY-ACID--COA LIGASE"/>
    <property type="match status" value="1"/>
</dbReference>
<gene>
    <name evidence="5" type="ORF">H8R92_05150</name>
</gene>
<dbReference type="SUPFAM" id="SSF56801">
    <property type="entry name" value="Acetyl-CoA synthetase-like"/>
    <property type="match status" value="1"/>
</dbReference>
<protein>
    <submittedName>
        <fullName evidence="5">AMP-binding protein</fullName>
    </submittedName>
</protein>
<keyword evidence="6" id="KW-1185">Reference proteome</keyword>